<evidence type="ECO:0000256" key="1">
    <source>
        <dbReference type="ARBA" id="ARBA00007594"/>
    </source>
</evidence>
<dbReference type="Proteomes" id="UP001303587">
    <property type="component" value="Chromosome"/>
</dbReference>
<dbReference type="EMBL" id="CP131060">
    <property type="protein sequence ID" value="WNY25557.1"/>
    <property type="molecule type" value="Genomic_DNA"/>
</dbReference>
<dbReference type="CDD" id="cd01657">
    <property type="entry name" value="Ribosomal_L7_archeal_euk"/>
    <property type="match status" value="1"/>
</dbReference>
<dbReference type="SUPFAM" id="SSF55129">
    <property type="entry name" value="Ribosomal protein L30p/L7e"/>
    <property type="match status" value="1"/>
</dbReference>
<dbReference type="Pfam" id="PF00327">
    <property type="entry name" value="Ribosomal_L30"/>
    <property type="match status" value="1"/>
</dbReference>
<dbReference type="GO" id="GO:0022625">
    <property type="term" value="C:cytosolic large ribosomal subunit"/>
    <property type="evidence" value="ECO:0007669"/>
    <property type="project" value="UniProtKB-UniRule"/>
</dbReference>
<dbReference type="Gene3D" id="3.30.1390.20">
    <property type="entry name" value="Ribosomal protein L30, ferredoxin-like fold domain"/>
    <property type="match status" value="1"/>
</dbReference>
<evidence type="ECO:0000256" key="2">
    <source>
        <dbReference type="ARBA" id="ARBA00022980"/>
    </source>
</evidence>
<dbReference type="NCBIfam" id="TIGR01309">
    <property type="entry name" value="uL30_arch"/>
    <property type="match status" value="1"/>
</dbReference>
<comment type="similarity">
    <text evidence="1 4">Belongs to the universal ribosomal protein uL30 family.</text>
</comment>
<dbReference type="PANTHER" id="PTHR11524:SF16">
    <property type="entry name" value="LARGE RIBOSOMAL SUBUNIT PROTEIN UL30"/>
    <property type="match status" value="1"/>
</dbReference>
<comment type="subunit">
    <text evidence="4">Part of the 50S ribosomal subunit.</text>
</comment>
<dbReference type="GO" id="GO:0000463">
    <property type="term" value="P:maturation of LSU-rRNA from tricistronic rRNA transcript (SSU-rRNA, 5.8S rRNA, LSU-rRNA)"/>
    <property type="evidence" value="ECO:0007669"/>
    <property type="project" value="TreeGrafter"/>
</dbReference>
<reference evidence="6 7" key="1">
    <citation type="submission" date="2023-07" db="EMBL/GenBank/DDBJ databases">
        <title>Closed genoem sequence of Methanosarcinaceae archaeon Ac7.</title>
        <authorList>
            <person name="Poehlein A."/>
            <person name="Protasov E."/>
            <person name="Platt K."/>
            <person name="Reeh H."/>
            <person name="Daniel R."/>
            <person name="Brune A."/>
        </authorList>
    </citation>
    <scope>NUCLEOTIDE SEQUENCE [LARGE SCALE GENOMIC DNA]</scope>
    <source>
        <strain evidence="6 7">Ac7</strain>
    </source>
</reference>
<sequence length="153" mass="17215">MYAVIRMRGCVAVRETIEDTLRMLRLNKVNHCVFLPENDIYKGMIQKSKDYVAFGTVNAEQVAEIFETRGRLEGGECLTDAYVAENTPYGSIKELAEAFVDGKIEIKDVPLMKPVFRLHPPRKGHAGMKRTVQQGGVLGNHGEEIAVLLHKMR</sequence>
<dbReference type="NCBIfam" id="NF004711">
    <property type="entry name" value="PRK06049.1"/>
    <property type="match status" value="1"/>
</dbReference>
<accession>A0AA96V2Y9</accession>
<dbReference type="RefSeq" id="WP_338101920.1">
    <property type="nucleotide sequence ID" value="NZ_CP131060.1"/>
</dbReference>
<dbReference type="GO" id="GO:0006412">
    <property type="term" value="P:translation"/>
    <property type="evidence" value="ECO:0007669"/>
    <property type="project" value="UniProtKB-UniRule"/>
</dbReference>
<keyword evidence="2 4" id="KW-0689">Ribosomal protein</keyword>
<dbReference type="InterPro" id="IPR036919">
    <property type="entry name" value="Ribo_uL30_ferredoxin-like_sf"/>
</dbReference>
<evidence type="ECO:0000256" key="4">
    <source>
        <dbReference type="HAMAP-Rule" id="MF_01371"/>
    </source>
</evidence>
<protein>
    <recommendedName>
        <fullName evidence="4">Large ribosomal subunit protein uL30</fullName>
    </recommendedName>
</protein>
<name>A0AA96V2Y9_9EURY</name>
<gene>
    <name evidence="4" type="primary">rpl30</name>
    <name evidence="6" type="ORF">MsAc7_11090</name>
</gene>
<dbReference type="PANTHER" id="PTHR11524">
    <property type="entry name" value="60S RIBOSOMAL PROTEIN L7"/>
    <property type="match status" value="1"/>
</dbReference>
<organism evidence="6 7">
    <name type="scientific">Methanolapillus millepedarum</name>
    <dbReference type="NCBI Taxonomy" id="3028296"/>
    <lineage>
        <taxon>Archaea</taxon>
        <taxon>Methanobacteriati</taxon>
        <taxon>Methanobacteriota</taxon>
        <taxon>Stenosarchaea group</taxon>
        <taxon>Methanomicrobia</taxon>
        <taxon>Methanosarcinales</taxon>
        <taxon>Methanosarcinaceae</taxon>
        <taxon>Methanolapillus</taxon>
    </lineage>
</organism>
<dbReference type="HAMAP" id="MF_01371_A">
    <property type="entry name" value="Ribosomal_uL30_A"/>
    <property type="match status" value="1"/>
</dbReference>
<dbReference type="InterPro" id="IPR035808">
    <property type="entry name" value="Ribosomal_uL30_euk_arc"/>
</dbReference>
<proteinExistence type="inferred from homology"/>
<evidence type="ECO:0000313" key="6">
    <source>
        <dbReference type="EMBL" id="WNY25557.1"/>
    </source>
</evidence>
<keyword evidence="7" id="KW-1185">Reference proteome</keyword>
<dbReference type="GO" id="GO:0003723">
    <property type="term" value="F:RNA binding"/>
    <property type="evidence" value="ECO:0007669"/>
    <property type="project" value="TreeGrafter"/>
</dbReference>
<dbReference type="AlphaFoldDB" id="A0AA96V2Y9"/>
<dbReference type="InterPro" id="IPR005997">
    <property type="entry name" value="Ribosomal_uL30_arc"/>
</dbReference>
<evidence type="ECO:0000259" key="5">
    <source>
        <dbReference type="Pfam" id="PF00327"/>
    </source>
</evidence>
<dbReference type="GO" id="GO:0003735">
    <property type="term" value="F:structural constituent of ribosome"/>
    <property type="evidence" value="ECO:0007669"/>
    <property type="project" value="UniProtKB-UniRule"/>
</dbReference>
<evidence type="ECO:0000313" key="7">
    <source>
        <dbReference type="Proteomes" id="UP001303587"/>
    </source>
</evidence>
<dbReference type="GeneID" id="89230215"/>
<feature type="domain" description="Large ribosomal subunit protein uL30-like ferredoxin-like fold" evidence="5">
    <location>
        <begin position="2"/>
        <end position="52"/>
    </location>
</feature>
<evidence type="ECO:0000256" key="3">
    <source>
        <dbReference type="ARBA" id="ARBA00023274"/>
    </source>
</evidence>
<keyword evidence="3 4" id="KW-0687">Ribonucleoprotein</keyword>
<dbReference type="InterPro" id="IPR039699">
    <property type="entry name" value="Ribosomal_uL30"/>
</dbReference>
<dbReference type="InterPro" id="IPR016082">
    <property type="entry name" value="Ribosomal_uL30_ferredoxin-like"/>
</dbReference>
<dbReference type="Gene3D" id="1.10.15.30">
    <property type="match status" value="1"/>
</dbReference>